<dbReference type="STRING" id="436010.A0A166NPY5"/>
<proteinExistence type="predicted"/>
<accession>A0A166NPY5</accession>
<keyword evidence="2" id="KW-1185">Reference proteome</keyword>
<protein>
    <recommendedName>
        <fullName evidence="3">2OGFeDO JBP1/TET oxygenase domain-containing protein</fullName>
    </recommendedName>
</protein>
<dbReference type="EMBL" id="KV417522">
    <property type="protein sequence ID" value="KZP25257.1"/>
    <property type="molecule type" value="Genomic_DNA"/>
</dbReference>
<dbReference type="Proteomes" id="UP000076532">
    <property type="component" value="Unassembled WGS sequence"/>
</dbReference>
<dbReference type="OrthoDB" id="2797114at2759"/>
<sequence>MRRAQEKLAAPYGDYIVVPRLVNKHVRPATAIRTKLRTFGLGHTKNTYTGACDTGGHRRGFGLGDFLGPDARFGPGWRKECFDGRGAIPIADDEERVIVVICGGPDDPTWKSTCTLTAEHIESARERVRASASNYWHRRGDFLAMAHRVSYGGGQKLPGNLKHTPDNAKAFEWLFGTREMIRIAGGGSSALAFWAPDLYDYYIDHLGPLFQDDPELKRNFKNSIFPCATVNFGPVTCMFDHVDPCNLPFGMCAITALGNFNHSQGGHLVLWDLKLVIEVPAGATILLPSATLRHSNTAIQPGETRFLFTQYAAGGLFRWADQGKQCTKAFWASLSDDEWEEEMAKSEARWREGVKLFSALPSLQQPPNFDSV</sequence>
<evidence type="ECO:0000313" key="1">
    <source>
        <dbReference type="EMBL" id="KZP25257.1"/>
    </source>
</evidence>
<organism evidence="1 2">
    <name type="scientific">Athelia psychrophila</name>
    <dbReference type="NCBI Taxonomy" id="1759441"/>
    <lineage>
        <taxon>Eukaryota</taxon>
        <taxon>Fungi</taxon>
        <taxon>Dikarya</taxon>
        <taxon>Basidiomycota</taxon>
        <taxon>Agaricomycotina</taxon>
        <taxon>Agaricomycetes</taxon>
        <taxon>Agaricomycetidae</taxon>
        <taxon>Atheliales</taxon>
        <taxon>Atheliaceae</taxon>
        <taxon>Athelia</taxon>
    </lineage>
</organism>
<dbReference type="AlphaFoldDB" id="A0A166NPY5"/>
<evidence type="ECO:0008006" key="3">
    <source>
        <dbReference type="Google" id="ProtNLM"/>
    </source>
</evidence>
<evidence type="ECO:0000313" key="2">
    <source>
        <dbReference type="Proteomes" id="UP000076532"/>
    </source>
</evidence>
<gene>
    <name evidence="1" type="ORF">FIBSPDRAFT_734312</name>
</gene>
<dbReference type="Gene3D" id="3.60.130.30">
    <property type="match status" value="1"/>
</dbReference>
<reference evidence="1 2" key="1">
    <citation type="journal article" date="2016" name="Mol. Biol. Evol.">
        <title>Comparative Genomics of Early-Diverging Mushroom-Forming Fungi Provides Insights into the Origins of Lignocellulose Decay Capabilities.</title>
        <authorList>
            <person name="Nagy L.G."/>
            <person name="Riley R."/>
            <person name="Tritt A."/>
            <person name="Adam C."/>
            <person name="Daum C."/>
            <person name="Floudas D."/>
            <person name="Sun H."/>
            <person name="Yadav J.S."/>
            <person name="Pangilinan J."/>
            <person name="Larsson K.H."/>
            <person name="Matsuura K."/>
            <person name="Barry K."/>
            <person name="Labutti K."/>
            <person name="Kuo R."/>
            <person name="Ohm R.A."/>
            <person name="Bhattacharya S.S."/>
            <person name="Shirouzu T."/>
            <person name="Yoshinaga Y."/>
            <person name="Martin F.M."/>
            <person name="Grigoriev I.V."/>
            <person name="Hibbett D.S."/>
        </authorList>
    </citation>
    <scope>NUCLEOTIDE SEQUENCE [LARGE SCALE GENOMIC DNA]</scope>
    <source>
        <strain evidence="1 2">CBS 109695</strain>
    </source>
</reference>
<name>A0A166NPY5_9AGAM</name>